<name>A0A9P0N9C0_SPOLI</name>
<evidence type="ECO:0000256" key="1">
    <source>
        <dbReference type="SAM" id="SignalP"/>
    </source>
</evidence>
<organism evidence="2 3">
    <name type="scientific">Spodoptera littoralis</name>
    <name type="common">Egyptian cotton leafworm</name>
    <dbReference type="NCBI Taxonomy" id="7109"/>
    <lineage>
        <taxon>Eukaryota</taxon>
        <taxon>Metazoa</taxon>
        <taxon>Ecdysozoa</taxon>
        <taxon>Arthropoda</taxon>
        <taxon>Hexapoda</taxon>
        <taxon>Insecta</taxon>
        <taxon>Pterygota</taxon>
        <taxon>Neoptera</taxon>
        <taxon>Endopterygota</taxon>
        <taxon>Lepidoptera</taxon>
        <taxon>Glossata</taxon>
        <taxon>Ditrysia</taxon>
        <taxon>Noctuoidea</taxon>
        <taxon>Noctuidae</taxon>
        <taxon>Amphipyrinae</taxon>
        <taxon>Spodoptera</taxon>
    </lineage>
</organism>
<feature type="signal peptide" evidence="1">
    <location>
        <begin position="1"/>
        <end position="19"/>
    </location>
</feature>
<evidence type="ECO:0000313" key="2">
    <source>
        <dbReference type="EMBL" id="CAH1644526.1"/>
    </source>
</evidence>
<protein>
    <submittedName>
        <fullName evidence="2">Uncharacterized protein</fullName>
    </submittedName>
</protein>
<proteinExistence type="predicted"/>
<reference evidence="2" key="1">
    <citation type="submission" date="2022-02" db="EMBL/GenBank/DDBJ databases">
        <authorList>
            <person name="King R."/>
        </authorList>
    </citation>
    <scope>NUCLEOTIDE SEQUENCE</scope>
</reference>
<gene>
    <name evidence="2" type="ORF">SPLIT_LOCUS9880</name>
</gene>
<feature type="chain" id="PRO_5040208111" evidence="1">
    <location>
        <begin position="20"/>
        <end position="89"/>
    </location>
</feature>
<keyword evidence="3" id="KW-1185">Reference proteome</keyword>
<dbReference type="EMBL" id="LR824535">
    <property type="protein sequence ID" value="CAH1644526.1"/>
    <property type="molecule type" value="Genomic_DNA"/>
</dbReference>
<sequence>MKLVLWCYLFLFLCGSLQTQNPDGKSRKLSDGVEFNEVSRSALLKILGDVEENIHHKLQKKKNVKPTFTATFANNIYTKPHIYPKYKKQ</sequence>
<dbReference type="AlphaFoldDB" id="A0A9P0N9C0"/>
<accession>A0A9P0N9C0</accession>
<keyword evidence="1" id="KW-0732">Signal</keyword>
<dbReference type="Proteomes" id="UP001153321">
    <property type="component" value="Chromosome 4"/>
</dbReference>
<evidence type="ECO:0000313" key="3">
    <source>
        <dbReference type="Proteomes" id="UP001153321"/>
    </source>
</evidence>